<protein>
    <submittedName>
        <fullName evidence="4">Uncharacterized protein</fullName>
    </submittedName>
</protein>
<accession>A0A9W9UXN5</accession>
<dbReference type="EMBL" id="JAPZBQ010000001">
    <property type="protein sequence ID" value="KAJ5351418.1"/>
    <property type="molecule type" value="Genomic_DNA"/>
</dbReference>
<reference evidence="4" key="2">
    <citation type="journal article" date="2023" name="IMA Fungus">
        <title>Comparative genomic study of the Penicillium genus elucidates a diverse pangenome and 15 lateral gene transfer events.</title>
        <authorList>
            <person name="Petersen C."/>
            <person name="Sorensen T."/>
            <person name="Nielsen M.R."/>
            <person name="Sondergaard T.E."/>
            <person name="Sorensen J.L."/>
            <person name="Fitzpatrick D.A."/>
            <person name="Frisvad J.C."/>
            <person name="Nielsen K.L."/>
        </authorList>
    </citation>
    <scope>NUCLEOTIDE SEQUENCE</scope>
    <source>
        <strain evidence="3">IBT 35673</strain>
        <strain evidence="4">IBT 35675</strain>
    </source>
</reference>
<reference evidence="4" key="1">
    <citation type="submission" date="2022-12" db="EMBL/GenBank/DDBJ databases">
        <authorList>
            <person name="Petersen C."/>
        </authorList>
    </citation>
    <scope>NUCLEOTIDE SEQUENCE</scope>
    <source>
        <strain evidence="3">IBT 35673</strain>
        <strain evidence="4">IBT 35675</strain>
    </source>
</reference>
<evidence type="ECO:0000256" key="2">
    <source>
        <dbReference type="SAM" id="SignalP"/>
    </source>
</evidence>
<feature type="region of interest" description="Disordered" evidence="1">
    <location>
        <begin position="45"/>
        <end position="67"/>
    </location>
</feature>
<dbReference type="AlphaFoldDB" id="A0A9W9UXN5"/>
<organism evidence="4 5">
    <name type="scientific">Penicillium brevicompactum</name>
    <dbReference type="NCBI Taxonomy" id="5074"/>
    <lineage>
        <taxon>Eukaryota</taxon>
        <taxon>Fungi</taxon>
        <taxon>Dikarya</taxon>
        <taxon>Ascomycota</taxon>
        <taxon>Pezizomycotina</taxon>
        <taxon>Eurotiomycetes</taxon>
        <taxon>Eurotiomycetidae</taxon>
        <taxon>Eurotiales</taxon>
        <taxon>Aspergillaceae</taxon>
        <taxon>Penicillium</taxon>
    </lineage>
</organism>
<keyword evidence="2" id="KW-0732">Signal</keyword>
<feature type="signal peptide" evidence="2">
    <location>
        <begin position="1"/>
        <end position="19"/>
    </location>
</feature>
<evidence type="ECO:0000313" key="5">
    <source>
        <dbReference type="Proteomes" id="UP001148299"/>
    </source>
</evidence>
<evidence type="ECO:0000313" key="3">
    <source>
        <dbReference type="EMBL" id="KAJ5351418.1"/>
    </source>
</evidence>
<keyword evidence="5" id="KW-1185">Reference proteome</keyword>
<name>A0A9W9UXN5_PENBR</name>
<evidence type="ECO:0000313" key="4">
    <source>
        <dbReference type="EMBL" id="KAJ5361373.1"/>
    </source>
</evidence>
<feature type="chain" id="PRO_5041114816" evidence="2">
    <location>
        <begin position="20"/>
        <end position="126"/>
    </location>
</feature>
<sequence length="126" mass="13615">MQLTTVVIYAAALASTALAMPHLAGPYHGTHIPYRLPTNATTAQNATTTGTGAKAPLTTGSAKNATTNHGPVVHHAMDHVNVNHCHELCSLQSQTCSIAVPDDDKFCWSVYQRCSEKCRVENFRRI</sequence>
<gene>
    <name evidence="3" type="ORF">N7452_000392</name>
    <name evidence="4" type="ORF">N7541_002217</name>
</gene>
<dbReference type="Proteomes" id="UP001147695">
    <property type="component" value="Unassembled WGS sequence"/>
</dbReference>
<proteinExistence type="predicted"/>
<feature type="compositionally biased region" description="Low complexity" evidence="1">
    <location>
        <begin position="45"/>
        <end position="59"/>
    </location>
</feature>
<dbReference type="Proteomes" id="UP001148299">
    <property type="component" value="Unassembled WGS sequence"/>
</dbReference>
<comment type="caution">
    <text evidence="4">The sequence shown here is derived from an EMBL/GenBank/DDBJ whole genome shotgun (WGS) entry which is preliminary data.</text>
</comment>
<dbReference type="EMBL" id="JAPZBR010000002">
    <property type="protein sequence ID" value="KAJ5361373.1"/>
    <property type="molecule type" value="Genomic_DNA"/>
</dbReference>
<evidence type="ECO:0000256" key="1">
    <source>
        <dbReference type="SAM" id="MobiDB-lite"/>
    </source>
</evidence>